<dbReference type="Gene3D" id="3.30.390.80">
    <property type="entry name" value="DNA repair protein Rad52/59/22"/>
    <property type="match status" value="1"/>
</dbReference>
<evidence type="ECO:0000256" key="3">
    <source>
        <dbReference type="ARBA" id="ARBA00023172"/>
    </source>
</evidence>
<evidence type="ECO:0000256" key="4">
    <source>
        <dbReference type="ARBA" id="ARBA00023204"/>
    </source>
</evidence>
<dbReference type="InterPro" id="IPR004585">
    <property type="entry name" value="DNA_recomb/repair_Rad52"/>
</dbReference>
<dbReference type="FunFam" id="3.30.390.80:FF:000001">
    <property type="entry name" value="DNA repair protein RAD52 homolog"/>
    <property type="match status" value="1"/>
</dbReference>
<dbReference type="NCBIfam" id="TIGR00607">
    <property type="entry name" value="rad52"/>
    <property type="match status" value="1"/>
</dbReference>
<evidence type="ECO:0000313" key="8">
    <source>
        <dbReference type="Proteomes" id="UP000184330"/>
    </source>
</evidence>
<proteinExistence type="inferred from homology"/>
<dbReference type="GO" id="GO:0003697">
    <property type="term" value="F:single-stranded DNA binding"/>
    <property type="evidence" value="ECO:0007669"/>
    <property type="project" value="UniProtKB-ARBA"/>
</dbReference>
<evidence type="ECO:0000256" key="1">
    <source>
        <dbReference type="ARBA" id="ARBA00006638"/>
    </source>
</evidence>
<feature type="compositionally biased region" description="Polar residues" evidence="6">
    <location>
        <begin position="214"/>
        <end position="225"/>
    </location>
</feature>
<protein>
    <recommendedName>
        <fullName evidence="5">RAD52 homolog</fullName>
    </recommendedName>
</protein>
<dbReference type="GO" id="GO:0000730">
    <property type="term" value="P:DNA recombinase assembly"/>
    <property type="evidence" value="ECO:0007669"/>
    <property type="project" value="InterPro"/>
</dbReference>
<evidence type="ECO:0000256" key="6">
    <source>
        <dbReference type="SAM" id="MobiDB-lite"/>
    </source>
</evidence>
<feature type="compositionally biased region" description="Basic and acidic residues" evidence="6">
    <location>
        <begin position="545"/>
        <end position="554"/>
    </location>
</feature>
<feature type="compositionally biased region" description="Low complexity" evidence="6">
    <location>
        <begin position="290"/>
        <end position="311"/>
    </location>
</feature>
<organism evidence="7 8">
    <name type="scientific">Phialocephala subalpina</name>
    <dbReference type="NCBI Taxonomy" id="576137"/>
    <lineage>
        <taxon>Eukaryota</taxon>
        <taxon>Fungi</taxon>
        <taxon>Dikarya</taxon>
        <taxon>Ascomycota</taxon>
        <taxon>Pezizomycotina</taxon>
        <taxon>Leotiomycetes</taxon>
        <taxon>Helotiales</taxon>
        <taxon>Mollisiaceae</taxon>
        <taxon>Phialocephala</taxon>
        <taxon>Phialocephala fortinii species complex</taxon>
    </lineage>
</organism>
<dbReference type="PANTHER" id="PTHR12132:SF1">
    <property type="entry name" value="DNA REPAIR PROTEIN RAD52 HOMOLOG"/>
    <property type="match status" value="1"/>
</dbReference>
<accession>A0A1L7X3R5</accession>
<feature type="compositionally biased region" description="Basic and acidic residues" evidence="6">
    <location>
        <begin position="197"/>
        <end position="213"/>
    </location>
</feature>
<dbReference type="InterPro" id="IPR042525">
    <property type="entry name" value="Rad52_Rad59_Rad22_sf"/>
</dbReference>
<dbReference type="Proteomes" id="UP000184330">
    <property type="component" value="Unassembled WGS sequence"/>
</dbReference>
<name>A0A1L7X3R5_9HELO</name>
<feature type="region of interest" description="Disordered" evidence="6">
    <location>
        <begin position="1"/>
        <end position="22"/>
    </location>
</feature>
<keyword evidence="2" id="KW-0227">DNA damage</keyword>
<dbReference type="InterPro" id="IPR041247">
    <property type="entry name" value="Rad52_fam"/>
</dbReference>
<dbReference type="EMBL" id="FJOG01000014">
    <property type="protein sequence ID" value="CZR59663.1"/>
    <property type="molecule type" value="Genomic_DNA"/>
</dbReference>
<reference evidence="7 8" key="1">
    <citation type="submission" date="2016-03" db="EMBL/GenBank/DDBJ databases">
        <authorList>
            <person name="Ploux O."/>
        </authorList>
    </citation>
    <scope>NUCLEOTIDE SEQUENCE [LARGE SCALE GENOMIC DNA]</scope>
    <source>
        <strain evidence="7 8">UAMH 11012</strain>
    </source>
</reference>
<sequence length="554" mass="59482">MPAPGDQHLSSGGKPVTNPFDEVKPHISEYTAQEIATLQSRLEKQLGPEYISSRAGPSGQKVHYLAAEKCIQLANEVFGFNGWSSQIKEVQVDFVEENPTTLRVNLGLSVIVRVTLRDGTYHEDIGYGHMENAKGKAAAFEKAKKEGTTDGLKRALRNFGNVLGNCIYDKDYLKNVNKVKAAPAKFDVDKLHRHPDFVPVKREQEPKQIEDKSQNGATGASNISDDTVMEDEFGEFDDADFNLADPDAHPDEVVLTEPPMASHHFNTRNGNTTNRPSPNQVRPQANQTRPQANQQQPMAAPGRLPNMGNNTNPPPQPQTPGSGFSRSTSWAAGQVSRPYQEAAPQPRLQNPQLNAPIINAPTGRRVLNQPSRAGPPSAPVSPAKQQQSSADSDIGVSMPPQGAGFFSARGVAALPEVKDGQQLTDGPPPQLPAHLPSFNPHAESPSIRKTPGVDHKSSKPLTRDLKHVPGGTQVAATTGPVARPNVINPQLDATRRIGAPGSPSPMANRGQYKPPTLKRPGGDANAARQPLVDLPANGALGNDAGDAKRQRLNG</sequence>
<feature type="compositionally biased region" description="Polar residues" evidence="6">
    <location>
        <begin position="267"/>
        <end position="289"/>
    </location>
</feature>
<evidence type="ECO:0000256" key="5">
    <source>
        <dbReference type="ARBA" id="ARBA00077224"/>
    </source>
</evidence>
<dbReference type="GO" id="GO:0005634">
    <property type="term" value="C:nucleus"/>
    <property type="evidence" value="ECO:0007669"/>
    <property type="project" value="InterPro"/>
</dbReference>
<feature type="compositionally biased region" description="Polar residues" evidence="6">
    <location>
        <begin position="322"/>
        <end position="331"/>
    </location>
</feature>
<feature type="region of interest" description="Disordered" evidence="6">
    <location>
        <begin position="419"/>
        <end position="554"/>
    </location>
</feature>
<feature type="compositionally biased region" description="Basic and acidic residues" evidence="6">
    <location>
        <begin position="451"/>
        <end position="467"/>
    </location>
</feature>
<dbReference type="STRING" id="576137.A0A1L7X3R5"/>
<feature type="region of interest" description="Disordered" evidence="6">
    <location>
        <begin position="238"/>
        <end position="403"/>
    </location>
</feature>
<evidence type="ECO:0000313" key="7">
    <source>
        <dbReference type="EMBL" id="CZR59663.1"/>
    </source>
</evidence>
<comment type="similarity">
    <text evidence="1">Belongs to the RAD52 family.</text>
</comment>
<gene>
    <name evidence="7" type="ORF">PAC_09557</name>
</gene>
<dbReference type="PANTHER" id="PTHR12132">
    <property type="entry name" value="DNA REPAIR AND RECOMBINATION PROTEIN RAD52, RAD59"/>
    <property type="match status" value="1"/>
</dbReference>
<dbReference type="InterPro" id="IPR007232">
    <property type="entry name" value="Rad52_Rad59_Rad22"/>
</dbReference>
<dbReference type="SUPFAM" id="SSF54768">
    <property type="entry name" value="dsRNA-binding domain-like"/>
    <property type="match status" value="1"/>
</dbReference>
<keyword evidence="8" id="KW-1185">Reference proteome</keyword>
<dbReference type="OrthoDB" id="206565at2759"/>
<dbReference type="GO" id="GO:0045002">
    <property type="term" value="P:double-strand break repair via single-strand annealing"/>
    <property type="evidence" value="ECO:0007669"/>
    <property type="project" value="InterPro"/>
</dbReference>
<dbReference type="Pfam" id="PF04098">
    <property type="entry name" value="Rad52_Rad22"/>
    <property type="match status" value="1"/>
</dbReference>
<dbReference type="GO" id="GO:0006312">
    <property type="term" value="P:mitotic recombination"/>
    <property type="evidence" value="ECO:0007669"/>
    <property type="project" value="TreeGrafter"/>
</dbReference>
<evidence type="ECO:0000256" key="2">
    <source>
        <dbReference type="ARBA" id="ARBA00022763"/>
    </source>
</evidence>
<feature type="region of interest" description="Disordered" evidence="6">
    <location>
        <begin position="197"/>
        <end position="225"/>
    </location>
</feature>
<keyword evidence="4" id="KW-0234">DNA repair</keyword>
<dbReference type="AlphaFoldDB" id="A0A1L7X3R5"/>
<keyword evidence="3" id="KW-0233">DNA recombination</keyword>